<dbReference type="Gene3D" id="2.60.40.10">
    <property type="entry name" value="Immunoglobulins"/>
    <property type="match status" value="1"/>
</dbReference>
<dbReference type="RefSeq" id="WP_160633575.1">
    <property type="nucleotide sequence ID" value="NZ_WWNE01000008.1"/>
</dbReference>
<keyword evidence="1" id="KW-0732">Signal</keyword>
<sequence length="148" mass="15743">MKKSILLFGILISSIFAVNAQSSTAKPSGDGPEITFDTEVIDYGTIDRYADGVREFTFTNTGNQPLIISNSRGSCGCTVPSWPKEPIKPGEKGSIKVKYATDRVGPINKSVTVTSNATNPTTVLRIKGTVKDVQTTPEKPAPAGPVEN</sequence>
<evidence type="ECO:0000313" key="3">
    <source>
        <dbReference type="Proteomes" id="UP000470771"/>
    </source>
</evidence>
<evidence type="ECO:0000313" key="2">
    <source>
        <dbReference type="EMBL" id="NBG66619.1"/>
    </source>
</evidence>
<comment type="caution">
    <text evidence="2">The sequence shown here is derived from an EMBL/GenBank/DDBJ whole genome shotgun (WGS) entry which is preliminary data.</text>
</comment>
<dbReference type="EMBL" id="WWNE01000008">
    <property type="protein sequence ID" value="NBG66619.1"/>
    <property type="molecule type" value="Genomic_DNA"/>
</dbReference>
<proteinExistence type="predicted"/>
<protein>
    <submittedName>
        <fullName evidence="2">DUF1573 domain-containing protein</fullName>
    </submittedName>
</protein>
<reference evidence="2 3" key="1">
    <citation type="submission" date="2019-12" db="EMBL/GenBank/DDBJ databases">
        <authorList>
            <person name="Zhao J."/>
        </authorList>
    </citation>
    <scope>NUCLEOTIDE SEQUENCE [LARGE SCALE GENOMIC DNA]</scope>
    <source>
        <strain evidence="2 3">S-15</strain>
    </source>
</reference>
<feature type="signal peptide" evidence="1">
    <location>
        <begin position="1"/>
        <end position="20"/>
    </location>
</feature>
<dbReference type="PANTHER" id="PTHR37833">
    <property type="entry name" value="LIPOPROTEIN-RELATED"/>
    <property type="match status" value="1"/>
</dbReference>
<dbReference type="PANTHER" id="PTHR37833:SF1">
    <property type="entry name" value="SIGNAL PEPTIDE PROTEIN"/>
    <property type="match status" value="1"/>
</dbReference>
<gene>
    <name evidence="2" type="ORF">GQN54_10885</name>
</gene>
<accession>A0A6N9NL88</accession>
<feature type="chain" id="PRO_5026809168" evidence="1">
    <location>
        <begin position="21"/>
        <end position="148"/>
    </location>
</feature>
<dbReference type="InterPro" id="IPR013783">
    <property type="entry name" value="Ig-like_fold"/>
</dbReference>
<dbReference type="InterPro" id="IPR011467">
    <property type="entry name" value="DUF1573"/>
</dbReference>
<dbReference type="Pfam" id="PF07610">
    <property type="entry name" value="DUF1573"/>
    <property type="match status" value="1"/>
</dbReference>
<name>A0A6N9NL88_9FLAO</name>
<dbReference type="AlphaFoldDB" id="A0A6N9NL88"/>
<evidence type="ECO:0000256" key="1">
    <source>
        <dbReference type="SAM" id="SignalP"/>
    </source>
</evidence>
<dbReference type="Proteomes" id="UP000470771">
    <property type="component" value="Unassembled WGS sequence"/>
</dbReference>
<organism evidence="2 3">
    <name type="scientific">Acidiluteibacter ferrifornacis</name>
    <dbReference type="NCBI Taxonomy" id="2692424"/>
    <lineage>
        <taxon>Bacteria</taxon>
        <taxon>Pseudomonadati</taxon>
        <taxon>Bacteroidota</taxon>
        <taxon>Flavobacteriia</taxon>
        <taxon>Flavobacteriales</taxon>
        <taxon>Cryomorphaceae</taxon>
        <taxon>Acidiluteibacter</taxon>
    </lineage>
</organism>
<keyword evidence="3" id="KW-1185">Reference proteome</keyword>